<sequence length="116" mass="12785">MRNGLYSIHIRMLDGVRAKANGIIILRDGKLLGGDPYFWTVGDYSIGDGQWKGELLTRQHTPYAETPARPVFAGRDVTTGFTGSFADDRSEVFGTSLVGSRSVSFRATLRWLADDS</sequence>
<dbReference type="EMBL" id="JACRJB010000066">
    <property type="protein sequence ID" value="MBI5132355.1"/>
    <property type="molecule type" value="Genomic_DNA"/>
</dbReference>
<evidence type="ECO:0008006" key="3">
    <source>
        <dbReference type="Google" id="ProtNLM"/>
    </source>
</evidence>
<gene>
    <name evidence="1" type="ORF">HZA66_23185</name>
</gene>
<dbReference type="Proteomes" id="UP000782519">
    <property type="component" value="Unassembled WGS sequence"/>
</dbReference>
<dbReference type="Gene3D" id="2.40.128.380">
    <property type="entry name" value="T3SS negative regulator GrlR"/>
    <property type="match status" value="1"/>
</dbReference>
<dbReference type="AlphaFoldDB" id="A0A933S0X8"/>
<dbReference type="InterPro" id="IPR043019">
    <property type="entry name" value="GrlR_sf"/>
</dbReference>
<name>A0A933S0X8_RHOPL</name>
<comment type="caution">
    <text evidence="1">The sequence shown here is derived from an EMBL/GenBank/DDBJ whole genome shotgun (WGS) entry which is preliminary data.</text>
</comment>
<proteinExistence type="predicted"/>
<evidence type="ECO:0000313" key="2">
    <source>
        <dbReference type="Proteomes" id="UP000782519"/>
    </source>
</evidence>
<reference evidence="1" key="1">
    <citation type="submission" date="2020-07" db="EMBL/GenBank/DDBJ databases">
        <title>Huge and variable diversity of episymbiotic CPR bacteria and DPANN archaea in groundwater ecosystems.</title>
        <authorList>
            <person name="He C.Y."/>
            <person name="Keren R."/>
            <person name="Whittaker M."/>
            <person name="Farag I.F."/>
            <person name="Doudna J."/>
            <person name="Cate J.H.D."/>
            <person name="Banfield J.F."/>
        </authorList>
    </citation>
    <scope>NUCLEOTIDE SEQUENCE</scope>
    <source>
        <strain evidence="1">NC_groundwater_1818_Pr3_B-0.1um_66_35</strain>
    </source>
</reference>
<protein>
    <recommendedName>
        <fullName evidence="3">T3SS negative regulator,GrlR</fullName>
    </recommendedName>
</protein>
<accession>A0A933S0X8</accession>
<organism evidence="1 2">
    <name type="scientific">Rhodopseudomonas palustris</name>
    <dbReference type="NCBI Taxonomy" id="1076"/>
    <lineage>
        <taxon>Bacteria</taxon>
        <taxon>Pseudomonadati</taxon>
        <taxon>Pseudomonadota</taxon>
        <taxon>Alphaproteobacteria</taxon>
        <taxon>Hyphomicrobiales</taxon>
        <taxon>Nitrobacteraceae</taxon>
        <taxon>Rhodopseudomonas</taxon>
    </lineage>
</organism>
<evidence type="ECO:0000313" key="1">
    <source>
        <dbReference type="EMBL" id="MBI5132355.1"/>
    </source>
</evidence>